<evidence type="ECO:0000256" key="8">
    <source>
        <dbReference type="ARBA" id="ARBA00023146"/>
    </source>
</evidence>
<keyword evidence="7 10" id="KW-0648">Protein biosynthesis</keyword>
<dbReference type="GO" id="GO:0005829">
    <property type="term" value="C:cytosol"/>
    <property type="evidence" value="ECO:0007669"/>
    <property type="project" value="TreeGrafter"/>
</dbReference>
<proteinExistence type="inferred from homology"/>
<reference evidence="12 13" key="1">
    <citation type="journal article" date="2015" name="Nat. Commun.">
        <title>Genomic and transcriptomic evidence for scavenging of diverse organic compounds by widespread deep-sea archaea.</title>
        <authorList>
            <person name="Li M."/>
            <person name="Baker B.J."/>
            <person name="Anantharaman K."/>
            <person name="Jain S."/>
            <person name="Breier J.A."/>
            <person name="Dick G.J."/>
        </authorList>
    </citation>
    <scope>NUCLEOTIDE SEQUENCE [LARGE SCALE GENOMIC DNA]</scope>
    <source>
        <strain evidence="12">Cayman_51_deep</strain>
    </source>
</reference>
<accession>A0A2V3HPE2</accession>
<dbReference type="Gene3D" id="2.40.240.10">
    <property type="entry name" value="Ribosomal Protein L25, Chain P"/>
    <property type="match status" value="1"/>
</dbReference>
<dbReference type="GO" id="GO:0004818">
    <property type="term" value="F:glutamate-tRNA ligase activity"/>
    <property type="evidence" value="ECO:0007669"/>
    <property type="project" value="UniProtKB-UniRule"/>
</dbReference>
<feature type="short sequence motif" description="'HIGH' region" evidence="10">
    <location>
        <begin position="131"/>
        <end position="141"/>
    </location>
</feature>
<organism evidence="12 13">
    <name type="scientific">Candidatus Thalassarchaeum betae</name>
    <dbReference type="NCBI Taxonomy" id="2599289"/>
    <lineage>
        <taxon>Archaea</taxon>
        <taxon>Methanobacteriati</taxon>
        <taxon>Thermoplasmatota</taxon>
        <taxon>Candidatus Poseidoniia</taxon>
        <taxon>Candidatus Poseidoniales</taxon>
        <taxon>Candidatus Thalassarchaeaceae</taxon>
        <taxon>Candidatus Thalassarchaeum</taxon>
    </lineage>
</organism>
<keyword evidence="8 10" id="KW-0030">Aminoacyl-tRNA synthetase</keyword>
<dbReference type="HAMAP" id="MF_02076">
    <property type="entry name" value="Glu_tRNA_synth_type2"/>
    <property type="match status" value="1"/>
</dbReference>
<dbReference type="PRINTS" id="PR00987">
    <property type="entry name" value="TRNASYNTHGLU"/>
</dbReference>
<dbReference type="Pfam" id="PF00749">
    <property type="entry name" value="tRNA-synt_1c"/>
    <property type="match status" value="1"/>
</dbReference>
<evidence type="ECO:0000256" key="7">
    <source>
        <dbReference type="ARBA" id="ARBA00022917"/>
    </source>
</evidence>
<dbReference type="InterPro" id="IPR014729">
    <property type="entry name" value="Rossmann-like_a/b/a_fold"/>
</dbReference>
<evidence type="ECO:0000256" key="3">
    <source>
        <dbReference type="ARBA" id="ARBA00022490"/>
    </source>
</evidence>
<dbReference type="SUPFAM" id="SSF52374">
    <property type="entry name" value="Nucleotidylyl transferase"/>
    <property type="match status" value="1"/>
</dbReference>
<evidence type="ECO:0000256" key="9">
    <source>
        <dbReference type="ARBA" id="ARBA00048351"/>
    </source>
</evidence>
<evidence type="ECO:0000256" key="4">
    <source>
        <dbReference type="ARBA" id="ARBA00022598"/>
    </source>
</evidence>
<dbReference type="Proteomes" id="UP000248161">
    <property type="component" value="Unassembled WGS sequence"/>
</dbReference>
<comment type="caution">
    <text evidence="12">The sequence shown here is derived from an EMBL/GenBank/DDBJ whole genome shotgun (WGS) entry which is preliminary data.</text>
</comment>
<evidence type="ECO:0000259" key="11">
    <source>
        <dbReference type="Pfam" id="PF00749"/>
    </source>
</evidence>
<dbReference type="SUPFAM" id="SSF50715">
    <property type="entry name" value="Ribosomal protein L25-like"/>
    <property type="match status" value="1"/>
</dbReference>
<dbReference type="PANTHER" id="PTHR43097">
    <property type="entry name" value="GLUTAMINE-TRNA LIGASE"/>
    <property type="match status" value="1"/>
</dbReference>
<comment type="similarity">
    <text evidence="2 10">Belongs to the class-I aminoacyl-tRNA synthetase family. Glutamate--tRNA ligase type 2 subfamily.</text>
</comment>
<dbReference type="EC" id="6.1.1.17" evidence="10"/>
<evidence type="ECO:0000256" key="2">
    <source>
        <dbReference type="ARBA" id="ARBA00008927"/>
    </source>
</evidence>
<dbReference type="AlphaFoldDB" id="A0A2V3HPE2"/>
<name>A0A2V3HPE2_9ARCH</name>
<keyword evidence="4 10" id="KW-0436">Ligase</keyword>
<dbReference type="NCBIfam" id="NF003169">
    <property type="entry name" value="PRK04156.1"/>
    <property type="match status" value="1"/>
</dbReference>
<dbReference type="EMBL" id="PSPG01000013">
    <property type="protein sequence ID" value="PXF20990.1"/>
    <property type="molecule type" value="Genomic_DNA"/>
</dbReference>
<dbReference type="PANTHER" id="PTHR43097:SF5">
    <property type="entry name" value="GLUTAMATE--TRNA LIGASE"/>
    <property type="match status" value="1"/>
</dbReference>
<dbReference type="InterPro" id="IPR004526">
    <property type="entry name" value="Glu-tRNA-synth_arc/euk"/>
</dbReference>
<sequence>MRSVKCCFFAVLPDIMADPADWDPDIVSAVRKYALQNAVEYAGEGQSGSVLGRLLAEREDLRRMAREIMALVDAEVAAANSMAASQGVDAVRAELEQSAPEALKRRKHQKAQGLRELPGDTSGGVVLRFAPNPNGPLSLGHSRGVAINSEYAKMYGGKVVLRFDDTDTKVKPPVPDAYGWIADEYEWLAGRPADMVIRASERMPVYLEHAERMIAGSFGYVCSCSAAEFRNLREDKKDCPCRDRAASDSLSDWKAMNAGEIAEGDAVVRVKTDMTLPNPALRDWPALRIQYAPHPMVGERYKVWPLLDFQSAIEDHEQGITHIVRGKDLMDSTRKQTLLYEHFGWAYPETLYWGRVKVHEFGGFSTSGMRASIEAGEYSGWDDARLPTLKALQRRGFRAQSLLDFWIDLGLTQKDISISMQTIESFNAKRIDALTERRSFVRDPVMLALDRSSAPGGPGSQITIPKHPGGTIEGFREWSVGESVAVQSADAAAGSIRLKEYADIEASGESAAVGSWDRSDDRPVVHWLPASMGRDAVLHRPEGGRMVSESGLLEDFELEAGEIYQLERVGFAKLDELPEKGPASLLWLHG</sequence>
<feature type="domain" description="Glutamyl/glutaminyl-tRNA synthetase class Ib catalytic" evidence="11">
    <location>
        <begin position="125"/>
        <end position="432"/>
    </location>
</feature>
<dbReference type="InterPro" id="IPR000924">
    <property type="entry name" value="Glu/Gln-tRNA-synth"/>
</dbReference>
<dbReference type="InterPro" id="IPR011035">
    <property type="entry name" value="Ribosomal_bL25/Gln-tRNA_synth"/>
</dbReference>
<keyword evidence="3 10" id="KW-0963">Cytoplasm</keyword>
<comment type="function">
    <text evidence="10">Catalyzes the attachment of glutamate to tRNA(Glu) in a two-step reaction: glutamate is first activated by ATP to form Glu-AMP and then transferred to the acceptor end of tRNA(Glu).</text>
</comment>
<protein>
    <recommendedName>
        <fullName evidence="10">Glutamate--tRNA ligase</fullName>
        <ecNumber evidence="10">6.1.1.17</ecNumber>
    </recommendedName>
    <alternativeName>
        <fullName evidence="10">Glutamyl-tRNA synthetase</fullName>
        <shortName evidence="10">GluRS</shortName>
    </alternativeName>
</protein>
<evidence type="ECO:0000256" key="5">
    <source>
        <dbReference type="ARBA" id="ARBA00022741"/>
    </source>
</evidence>
<evidence type="ECO:0000313" key="13">
    <source>
        <dbReference type="Proteomes" id="UP000248161"/>
    </source>
</evidence>
<evidence type="ECO:0000256" key="1">
    <source>
        <dbReference type="ARBA" id="ARBA00004496"/>
    </source>
</evidence>
<dbReference type="GO" id="GO:0005524">
    <property type="term" value="F:ATP binding"/>
    <property type="evidence" value="ECO:0007669"/>
    <property type="project" value="UniProtKB-UniRule"/>
</dbReference>
<keyword evidence="6 10" id="KW-0067">ATP-binding</keyword>
<dbReference type="InterPro" id="IPR020056">
    <property type="entry name" value="Rbsml_bL25/Gln-tRNA_synth_N"/>
</dbReference>
<dbReference type="Gene3D" id="3.40.50.620">
    <property type="entry name" value="HUPs"/>
    <property type="match status" value="1"/>
</dbReference>
<gene>
    <name evidence="10" type="primary">gltX</name>
    <name evidence="12" type="ORF">CXX69_06025</name>
</gene>
<evidence type="ECO:0000256" key="10">
    <source>
        <dbReference type="HAMAP-Rule" id="MF_02076"/>
    </source>
</evidence>
<dbReference type="NCBIfam" id="TIGR00463">
    <property type="entry name" value="gltX_arch"/>
    <property type="match status" value="1"/>
</dbReference>
<dbReference type="InterPro" id="IPR050132">
    <property type="entry name" value="Gln/Glu-tRNA_Ligase"/>
</dbReference>
<dbReference type="InterPro" id="IPR020058">
    <property type="entry name" value="Glu/Gln-tRNA-synth_Ib_cat-dom"/>
</dbReference>
<evidence type="ECO:0000313" key="12">
    <source>
        <dbReference type="EMBL" id="PXF20990.1"/>
    </source>
</evidence>
<dbReference type="GO" id="GO:0006424">
    <property type="term" value="P:glutamyl-tRNA aminoacylation"/>
    <property type="evidence" value="ECO:0007669"/>
    <property type="project" value="UniProtKB-UniRule"/>
</dbReference>
<comment type="subcellular location">
    <subcellularLocation>
        <location evidence="1 10">Cytoplasm</location>
    </subcellularLocation>
</comment>
<comment type="catalytic activity">
    <reaction evidence="9 10">
        <text>tRNA(Glu) + L-glutamate + ATP = L-glutamyl-tRNA(Glu) + AMP + diphosphate</text>
        <dbReference type="Rhea" id="RHEA:23540"/>
        <dbReference type="Rhea" id="RHEA-COMP:9663"/>
        <dbReference type="Rhea" id="RHEA-COMP:9680"/>
        <dbReference type="ChEBI" id="CHEBI:29985"/>
        <dbReference type="ChEBI" id="CHEBI:30616"/>
        <dbReference type="ChEBI" id="CHEBI:33019"/>
        <dbReference type="ChEBI" id="CHEBI:78442"/>
        <dbReference type="ChEBI" id="CHEBI:78520"/>
        <dbReference type="ChEBI" id="CHEBI:456215"/>
        <dbReference type="EC" id="6.1.1.17"/>
    </reaction>
</comment>
<dbReference type="GO" id="GO:0043604">
    <property type="term" value="P:amide biosynthetic process"/>
    <property type="evidence" value="ECO:0007669"/>
    <property type="project" value="TreeGrafter"/>
</dbReference>
<keyword evidence="5 10" id="KW-0547">Nucleotide-binding</keyword>
<evidence type="ECO:0000256" key="6">
    <source>
        <dbReference type="ARBA" id="ARBA00022840"/>
    </source>
</evidence>